<proteinExistence type="predicted"/>
<keyword evidence="3" id="KW-1185">Reference proteome</keyword>
<organism evidence="2 3">
    <name type="scientific">Solanum commersonii</name>
    <name type="common">Commerson's wild potato</name>
    <name type="synonym">Commerson's nightshade</name>
    <dbReference type="NCBI Taxonomy" id="4109"/>
    <lineage>
        <taxon>Eukaryota</taxon>
        <taxon>Viridiplantae</taxon>
        <taxon>Streptophyta</taxon>
        <taxon>Embryophyta</taxon>
        <taxon>Tracheophyta</taxon>
        <taxon>Spermatophyta</taxon>
        <taxon>Magnoliopsida</taxon>
        <taxon>eudicotyledons</taxon>
        <taxon>Gunneridae</taxon>
        <taxon>Pentapetalae</taxon>
        <taxon>asterids</taxon>
        <taxon>lamiids</taxon>
        <taxon>Solanales</taxon>
        <taxon>Solanaceae</taxon>
        <taxon>Solanoideae</taxon>
        <taxon>Solaneae</taxon>
        <taxon>Solanum</taxon>
    </lineage>
</organism>
<protein>
    <submittedName>
        <fullName evidence="2">Uncharacterized protein</fullName>
    </submittedName>
</protein>
<dbReference type="EMBL" id="JACXVP010000003">
    <property type="protein sequence ID" value="KAG5614723.1"/>
    <property type="molecule type" value="Genomic_DNA"/>
</dbReference>
<evidence type="ECO:0000313" key="3">
    <source>
        <dbReference type="Proteomes" id="UP000824120"/>
    </source>
</evidence>
<dbReference type="Proteomes" id="UP000824120">
    <property type="component" value="Chromosome 3"/>
</dbReference>
<reference evidence="2 3" key="1">
    <citation type="submission" date="2020-09" db="EMBL/GenBank/DDBJ databases">
        <title>De no assembly of potato wild relative species, Solanum commersonii.</title>
        <authorList>
            <person name="Cho K."/>
        </authorList>
    </citation>
    <scope>NUCLEOTIDE SEQUENCE [LARGE SCALE GENOMIC DNA]</scope>
    <source>
        <strain evidence="2">LZ3.2</strain>
        <tissue evidence="2">Leaf</tissue>
    </source>
</reference>
<dbReference type="OrthoDB" id="1837276at2759"/>
<feature type="compositionally biased region" description="Basic residues" evidence="1">
    <location>
        <begin position="178"/>
        <end position="191"/>
    </location>
</feature>
<accession>A0A9J5ZRJ5</accession>
<sequence length="411" mass="46706">MSNLVSSSKVPLSHEVENLSSFDFYIPTPEESPSTPVYGVSEMAKSFTHQTGVVASLVLLSFDDVLNSEVQYVAKLGVELHFEEMEVGFMAISSTISERIFEGDLVPHRSEPIFDQTPKYFNVGNDKEEVEEVPLRWNSRGMRGGNQSQVNVPELETVKSKSEIDIVGKSAKREKERQRKGKTKLVLSHSKRDKMKYVTRSETQKIMVSAIVASKAQTERTRKRRREGLNLNNLPLLPCLLGLVKLGQMTLLHTLLKGEKKQRKKGEEKEMTKVERIEKMEHQKVLNRRVFYSGILTKPGMANLFYAVSIQGWNHLFVPLAPYLHEPEVCEFYYKMELLERGGITTTVKDVKIRLDEETLGIILGVPKEGIRTIEGYNSSNSFTKCATKRGDVRQRAAKKFLKEVICSFDV</sequence>
<dbReference type="AlphaFoldDB" id="A0A9J5ZRJ5"/>
<comment type="caution">
    <text evidence="2">The sequence shown here is derived from an EMBL/GenBank/DDBJ whole genome shotgun (WGS) entry which is preliminary data.</text>
</comment>
<name>A0A9J5ZRJ5_SOLCO</name>
<gene>
    <name evidence="2" type="ORF">H5410_014547</name>
</gene>
<feature type="region of interest" description="Disordered" evidence="1">
    <location>
        <begin position="169"/>
        <end position="191"/>
    </location>
</feature>
<evidence type="ECO:0000256" key="1">
    <source>
        <dbReference type="SAM" id="MobiDB-lite"/>
    </source>
</evidence>
<evidence type="ECO:0000313" key="2">
    <source>
        <dbReference type="EMBL" id="KAG5614723.1"/>
    </source>
</evidence>